<dbReference type="GO" id="GO:0015225">
    <property type="term" value="F:biotin transmembrane transporter activity"/>
    <property type="evidence" value="ECO:0007669"/>
    <property type="project" value="UniProtKB-UniRule"/>
</dbReference>
<name>A0A448V0R2_9FIRM</name>
<evidence type="ECO:0000256" key="1">
    <source>
        <dbReference type="ARBA" id="ARBA00004651"/>
    </source>
</evidence>
<dbReference type="GO" id="GO:0005886">
    <property type="term" value="C:plasma membrane"/>
    <property type="evidence" value="ECO:0007669"/>
    <property type="project" value="UniProtKB-SubCell"/>
</dbReference>
<dbReference type="PANTHER" id="PTHR34295">
    <property type="entry name" value="BIOTIN TRANSPORTER BIOY"/>
    <property type="match status" value="1"/>
</dbReference>
<feature type="transmembrane region" description="Helical" evidence="9">
    <location>
        <begin position="12"/>
        <end position="30"/>
    </location>
</feature>
<keyword evidence="5 9" id="KW-0812">Transmembrane</keyword>
<evidence type="ECO:0000256" key="7">
    <source>
        <dbReference type="ARBA" id="ARBA00023136"/>
    </source>
</evidence>
<dbReference type="PANTHER" id="PTHR34295:SF4">
    <property type="entry name" value="BIOTIN TRANSPORTER BIOY-RELATED"/>
    <property type="match status" value="1"/>
</dbReference>
<dbReference type="Gene3D" id="1.10.1760.20">
    <property type="match status" value="1"/>
</dbReference>
<dbReference type="PIRSF" id="PIRSF016661">
    <property type="entry name" value="BioY"/>
    <property type="match status" value="1"/>
</dbReference>
<evidence type="ECO:0000256" key="4">
    <source>
        <dbReference type="ARBA" id="ARBA00022475"/>
    </source>
</evidence>
<gene>
    <name evidence="10" type="primary">bioY_1</name>
    <name evidence="10" type="ORF">NCTC13079_00435</name>
</gene>
<protein>
    <recommendedName>
        <fullName evidence="8">Biotin transporter</fullName>
    </recommendedName>
</protein>
<evidence type="ECO:0000256" key="2">
    <source>
        <dbReference type="ARBA" id="ARBA00010692"/>
    </source>
</evidence>
<proteinExistence type="inferred from homology"/>
<keyword evidence="11" id="KW-1185">Reference proteome</keyword>
<keyword evidence="6 9" id="KW-1133">Transmembrane helix</keyword>
<dbReference type="EMBL" id="LR134523">
    <property type="protein sequence ID" value="VEJ35003.1"/>
    <property type="molecule type" value="Genomic_DNA"/>
</dbReference>
<accession>A0A448V0R2</accession>
<keyword evidence="3 8" id="KW-0813">Transport</keyword>
<organism evidence="10 11">
    <name type="scientific">Aedoeadaptatus ivorii</name>
    <dbReference type="NCBI Taxonomy" id="54006"/>
    <lineage>
        <taxon>Bacteria</taxon>
        <taxon>Bacillati</taxon>
        <taxon>Bacillota</taxon>
        <taxon>Tissierellia</taxon>
        <taxon>Tissierellales</taxon>
        <taxon>Peptoniphilaceae</taxon>
        <taxon>Aedoeadaptatus</taxon>
    </lineage>
</organism>
<comment type="subcellular location">
    <subcellularLocation>
        <location evidence="1 8">Cell membrane</location>
        <topology evidence="1 8">Multi-pass membrane protein</topology>
    </subcellularLocation>
</comment>
<keyword evidence="7 8" id="KW-0472">Membrane</keyword>
<evidence type="ECO:0000313" key="11">
    <source>
        <dbReference type="Proteomes" id="UP000269544"/>
    </source>
</evidence>
<keyword evidence="4 8" id="KW-1003">Cell membrane</keyword>
<dbReference type="OrthoDB" id="9803495at2"/>
<evidence type="ECO:0000256" key="6">
    <source>
        <dbReference type="ARBA" id="ARBA00022989"/>
    </source>
</evidence>
<dbReference type="InterPro" id="IPR003784">
    <property type="entry name" value="BioY"/>
</dbReference>
<sequence>MKTKHLTTVAMYLALIILSGMIAIPMPVGVPVVLQNMMLFMAGGILGKKYGTLTAAVFVLAVALGLPVLPGGRGGAAVFFGISGSFFIGYVLAPFLVGLALEKYTKRNFLTFFIVYFLFGAVLINLTGLLSMSIHSGGIKPALVAMAGFLPIDTLKAAFAAWVSERIYATGKLNAFIGS</sequence>
<feature type="transmembrane region" description="Helical" evidence="9">
    <location>
        <begin position="50"/>
        <end position="69"/>
    </location>
</feature>
<feature type="transmembrane region" description="Helical" evidence="9">
    <location>
        <begin position="109"/>
        <end position="130"/>
    </location>
</feature>
<evidence type="ECO:0000256" key="8">
    <source>
        <dbReference type="PIRNR" id="PIRNR016661"/>
    </source>
</evidence>
<evidence type="ECO:0000313" key="10">
    <source>
        <dbReference type="EMBL" id="VEJ35003.1"/>
    </source>
</evidence>
<dbReference type="RefSeq" id="WP_126464884.1">
    <property type="nucleotide sequence ID" value="NZ_LR134523.1"/>
</dbReference>
<dbReference type="Proteomes" id="UP000269544">
    <property type="component" value="Chromosome"/>
</dbReference>
<dbReference type="Pfam" id="PF02632">
    <property type="entry name" value="BioY"/>
    <property type="match status" value="1"/>
</dbReference>
<dbReference type="KEGG" id="piv:NCTC13079_00435"/>
<reference evidence="10 11" key="1">
    <citation type="submission" date="2018-12" db="EMBL/GenBank/DDBJ databases">
        <authorList>
            <consortium name="Pathogen Informatics"/>
        </authorList>
    </citation>
    <scope>NUCLEOTIDE SEQUENCE [LARGE SCALE GENOMIC DNA]</scope>
    <source>
        <strain evidence="10 11">NCTC13079</strain>
    </source>
</reference>
<feature type="transmembrane region" description="Helical" evidence="9">
    <location>
        <begin position="76"/>
        <end position="97"/>
    </location>
</feature>
<evidence type="ECO:0000256" key="3">
    <source>
        <dbReference type="ARBA" id="ARBA00022448"/>
    </source>
</evidence>
<dbReference type="AlphaFoldDB" id="A0A448V0R2"/>
<evidence type="ECO:0000256" key="9">
    <source>
        <dbReference type="SAM" id="Phobius"/>
    </source>
</evidence>
<comment type="similarity">
    <text evidence="2 8">Belongs to the BioY family.</text>
</comment>
<evidence type="ECO:0000256" key="5">
    <source>
        <dbReference type="ARBA" id="ARBA00022692"/>
    </source>
</evidence>